<dbReference type="HOGENOM" id="CLU_046371_0_0_1"/>
<feature type="compositionally biased region" description="Low complexity" evidence="2">
    <location>
        <begin position="92"/>
        <end position="111"/>
    </location>
</feature>
<feature type="chain" id="PRO_5002175680" description="RlpA-like protein double-psi beta-barrel domain-containing protein" evidence="3">
    <location>
        <begin position="21"/>
        <end position="267"/>
    </location>
</feature>
<dbReference type="STRING" id="870435.A0A0C3KVW4"/>
<dbReference type="PANTHER" id="PTHR31836:SF24">
    <property type="entry name" value="RLPA-LIKE PROTEIN DOUBLE-PSI BETA-BARREL DOMAIN-CONTAINING PROTEIN"/>
    <property type="match status" value="1"/>
</dbReference>
<dbReference type="AlphaFoldDB" id="A0A0C3KVW4"/>
<organism evidence="5 6">
    <name type="scientific">Pisolithus tinctorius Marx 270</name>
    <dbReference type="NCBI Taxonomy" id="870435"/>
    <lineage>
        <taxon>Eukaryota</taxon>
        <taxon>Fungi</taxon>
        <taxon>Dikarya</taxon>
        <taxon>Basidiomycota</taxon>
        <taxon>Agaricomycotina</taxon>
        <taxon>Agaricomycetes</taxon>
        <taxon>Agaricomycetidae</taxon>
        <taxon>Boletales</taxon>
        <taxon>Sclerodermatineae</taxon>
        <taxon>Pisolithaceae</taxon>
        <taxon>Pisolithus</taxon>
    </lineage>
</organism>
<keyword evidence="6" id="KW-1185">Reference proteome</keyword>
<dbReference type="InterPro" id="IPR036908">
    <property type="entry name" value="RlpA-like_sf"/>
</dbReference>
<dbReference type="Gene3D" id="2.40.40.10">
    <property type="entry name" value="RlpA-like domain"/>
    <property type="match status" value="1"/>
</dbReference>
<evidence type="ECO:0000259" key="4">
    <source>
        <dbReference type="Pfam" id="PF03330"/>
    </source>
</evidence>
<feature type="signal peptide" evidence="3">
    <location>
        <begin position="1"/>
        <end position="20"/>
    </location>
</feature>
<reference evidence="6" key="2">
    <citation type="submission" date="2015-01" db="EMBL/GenBank/DDBJ databases">
        <title>Evolutionary Origins and Diversification of the Mycorrhizal Mutualists.</title>
        <authorList>
            <consortium name="DOE Joint Genome Institute"/>
            <consortium name="Mycorrhizal Genomics Consortium"/>
            <person name="Kohler A."/>
            <person name="Kuo A."/>
            <person name="Nagy L.G."/>
            <person name="Floudas D."/>
            <person name="Copeland A."/>
            <person name="Barry K.W."/>
            <person name="Cichocki N."/>
            <person name="Veneault-Fourrey C."/>
            <person name="LaButti K."/>
            <person name="Lindquist E.A."/>
            <person name="Lipzen A."/>
            <person name="Lundell T."/>
            <person name="Morin E."/>
            <person name="Murat C."/>
            <person name="Riley R."/>
            <person name="Ohm R."/>
            <person name="Sun H."/>
            <person name="Tunlid A."/>
            <person name="Henrissat B."/>
            <person name="Grigoriev I.V."/>
            <person name="Hibbett D.S."/>
            <person name="Martin F."/>
        </authorList>
    </citation>
    <scope>NUCLEOTIDE SEQUENCE [LARGE SCALE GENOMIC DNA]</scope>
    <source>
        <strain evidence="6">Marx 270</strain>
    </source>
</reference>
<dbReference type="InterPro" id="IPR009009">
    <property type="entry name" value="RlpA-like_DPBB"/>
</dbReference>
<dbReference type="PANTHER" id="PTHR31836">
    <property type="match status" value="1"/>
</dbReference>
<dbReference type="CDD" id="cd22191">
    <property type="entry name" value="DPBB_RlpA_EXP_N-like"/>
    <property type="match status" value="1"/>
</dbReference>
<proteinExistence type="predicted"/>
<accession>A0A0C3KVW4</accession>
<keyword evidence="1 3" id="KW-0732">Signal</keyword>
<feature type="region of interest" description="Disordered" evidence="2">
    <location>
        <begin position="75"/>
        <end position="160"/>
    </location>
</feature>
<feature type="compositionally biased region" description="Low complexity" evidence="2">
    <location>
        <begin position="119"/>
        <end position="155"/>
    </location>
</feature>
<dbReference type="EMBL" id="KN831946">
    <property type="protein sequence ID" value="KIO13732.1"/>
    <property type="molecule type" value="Genomic_DNA"/>
</dbReference>
<reference evidence="5 6" key="1">
    <citation type="submission" date="2014-04" db="EMBL/GenBank/DDBJ databases">
        <authorList>
            <consortium name="DOE Joint Genome Institute"/>
            <person name="Kuo A."/>
            <person name="Kohler A."/>
            <person name="Costa M.D."/>
            <person name="Nagy L.G."/>
            <person name="Floudas D."/>
            <person name="Copeland A."/>
            <person name="Barry K.W."/>
            <person name="Cichocki N."/>
            <person name="Veneault-Fourrey C."/>
            <person name="LaButti K."/>
            <person name="Lindquist E.A."/>
            <person name="Lipzen A."/>
            <person name="Lundell T."/>
            <person name="Morin E."/>
            <person name="Murat C."/>
            <person name="Sun H."/>
            <person name="Tunlid A."/>
            <person name="Henrissat B."/>
            <person name="Grigoriev I.V."/>
            <person name="Hibbett D.S."/>
            <person name="Martin F."/>
            <person name="Nordberg H.P."/>
            <person name="Cantor M.N."/>
            <person name="Hua S.X."/>
        </authorList>
    </citation>
    <scope>NUCLEOTIDE SEQUENCE [LARGE SCALE GENOMIC DNA]</scope>
    <source>
        <strain evidence="5 6">Marx 270</strain>
    </source>
</reference>
<dbReference type="Proteomes" id="UP000054217">
    <property type="component" value="Unassembled WGS sequence"/>
</dbReference>
<dbReference type="InParanoid" id="A0A0C3KVW4"/>
<sequence>MFTSIYSLAFVFAGIAQVNALVVPRATPPQGWDTSALEPYDTYHCRYLAVGCQYQHGTSFFDTCCHPLQASQSASSLPSDCQQPSNTTCSNGEPPAAETTPTPQPAGETTPTPTPTPTSTPSTTTPTPTPTQAPANVQGKPTTTTSSTAQPAATSGNSMTSSSLNYGGYATYFYQNGNAGACGQVHSDSDYICAMDQALFGDSGNGSPLCGMQVQITNINTGAMVTVTVADDCPTCANANSIDLSVAAFEAIASLSEGEVAIAWQYV</sequence>
<name>A0A0C3KVW4_PISTI</name>
<dbReference type="InterPro" id="IPR051477">
    <property type="entry name" value="Expansin_CellWall"/>
</dbReference>
<evidence type="ECO:0000256" key="1">
    <source>
        <dbReference type="ARBA" id="ARBA00022729"/>
    </source>
</evidence>
<evidence type="ECO:0000256" key="3">
    <source>
        <dbReference type="SAM" id="SignalP"/>
    </source>
</evidence>
<protein>
    <recommendedName>
        <fullName evidence="4">RlpA-like protein double-psi beta-barrel domain-containing protein</fullName>
    </recommendedName>
</protein>
<evidence type="ECO:0000313" key="6">
    <source>
        <dbReference type="Proteomes" id="UP000054217"/>
    </source>
</evidence>
<evidence type="ECO:0000313" key="5">
    <source>
        <dbReference type="EMBL" id="KIO13732.1"/>
    </source>
</evidence>
<dbReference type="Pfam" id="PF03330">
    <property type="entry name" value="DPBB_1"/>
    <property type="match status" value="1"/>
</dbReference>
<feature type="domain" description="RlpA-like protein double-psi beta-barrel" evidence="4">
    <location>
        <begin position="168"/>
        <end position="263"/>
    </location>
</feature>
<dbReference type="OrthoDB" id="406505at2759"/>
<gene>
    <name evidence="5" type="ORF">M404DRAFT_12604</name>
</gene>
<dbReference type="SUPFAM" id="SSF50685">
    <property type="entry name" value="Barwin-like endoglucanases"/>
    <property type="match status" value="1"/>
</dbReference>
<feature type="compositionally biased region" description="Polar residues" evidence="2">
    <location>
        <begin position="80"/>
        <end position="91"/>
    </location>
</feature>
<evidence type="ECO:0000256" key="2">
    <source>
        <dbReference type="SAM" id="MobiDB-lite"/>
    </source>
</evidence>